<organism evidence="2 3">
    <name type="scientific">Desulfosarcina ovata subsp. ovata</name>
    <dbReference type="NCBI Taxonomy" id="2752305"/>
    <lineage>
        <taxon>Bacteria</taxon>
        <taxon>Pseudomonadati</taxon>
        <taxon>Thermodesulfobacteriota</taxon>
        <taxon>Desulfobacteria</taxon>
        <taxon>Desulfobacterales</taxon>
        <taxon>Desulfosarcinaceae</taxon>
        <taxon>Desulfosarcina</taxon>
    </lineage>
</organism>
<dbReference type="AlphaFoldDB" id="A0A5K8AMN0"/>
<dbReference type="PANTHER" id="PTHR45947">
    <property type="entry name" value="SULFOQUINOVOSYL TRANSFERASE SQD2"/>
    <property type="match status" value="1"/>
</dbReference>
<dbReference type="CDD" id="cd03801">
    <property type="entry name" value="GT4_PimA-like"/>
    <property type="match status" value="1"/>
</dbReference>
<dbReference type="PANTHER" id="PTHR45947:SF13">
    <property type="entry name" value="TRANSFERASE"/>
    <property type="match status" value="1"/>
</dbReference>
<dbReference type="GO" id="GO:0016757">
    <property type="term" value="F:glycosyltransferase activity"/>
    <property type="evidence" value="ECO:0007669"/>
    <property type="project" value="InterPro"/>
</dbReference>
<protein>
    <recommendedName>
        <fullName evidence="1">Glycosyl transferase family 1 domain-containing protein</fullName>
    </recommendedName>
</protein>
<accession>A0A5K8AMN0</accession>
<sequence>MGASIVTYLETVFNSRPIYESCIDKYISPSQFLRNKFVDAGYDPKKFLHLPNFLDVENFTPHYEFESYLLYLGRLEDIKGVGTLIDAFIRLKGSLNGMHLKIAGTGSLESELQARIEKSGVPNIELLGYLQGHALEKVIQNAKAIVIPSEWYENYPYSALEAMAYGKPVIASKIGGISEIVDDGDTGLLFEPFMPEELAGTIARFDKMPLSAIKAMGRRARKKVEAVNNPERFIEATLDLYKVLIEAKKNKKIEK</sequence>
<dbReference type="InterPro" id="IPR001296">
    <property type="entry name" value="Glyco_trans_1"/>
</dbReference>
<dbReference type="Gene3D" id="3.40.50.2000">
    <property type="entry name" value="Glycogen Phosphorylase B"/>
    <property type="match status" value="2"/>
</dbReference>
<dbReference type="EMBL" id="AP021879">
    <property type="protein sequence ID" value="BBO92874.1"/>
    <property type="molecule type" value="Genomic_DNA"/>
</dbReference>
<evidence type="ECO:0000259" key="1">
    <source>
        <dbReference type="Pfam" id="PF00534"/>
    </source>
</evidence>
<keyword evidence="3" id="KW-1185">Reference proteome</keyword>
<dbReference type="Proteomes" id="UP000422108">
    <property type="component" value="Chromosome"/>
</dbReference>
<proteinExistence type="predicted"/>
<dbReference type="Pfam" id="PF00534">
    <property type="entry name" value="Glycos_transf_1"/>
    <property type="match status" value="1"/>
</dbReference>
<dbReference type="SUPFAM" id="SSF53756">
    <property type="entry name" value="UDP-Glycosyltransferase/glycogen phosphorylase"/>
    <property type="match status" value="1"/>
</dbReference>
<name>A0A5K8AMN0_9BACT</name>
<evidence type="ECO:0000313" key="3">
    <source>
        <dbReference type="Proteomes" id="UP000422108"/>
    </source>
</evidence>
<evidence type="ECO:0000313" key="2">
    <source>
        <dbReference type="EMBL" id="BBO92874.1"/>
    </source>
</evidence>
<dbReference type="InterPro" id="IPR050194">
    <property type="entry name" value="Glycosyltransferase_grp1"/>
</dbReference>
<reference evidence="2 3" key="1">
    <citation type="submission" date="2019-11" db="EMBL/GenBank/DDBJ databases">
        <title>Comparative genomics of hydrocarbon-degrading Desulfosarcina strains.</title>
        <authorList>
            <person name="Watanabe M."/>
            <person name="Kojima H."/>
            <person name="Fukui M."/>
        </authorList>
    </citation>
    <scope>NUCLEOTIDE SEQUENCE [LARGE SCALE GENOMIC DNA]</scope>
    <source>
        <strain evidence="3">oXyS1</strain>
    </source>
</reference>
<gene>
    <name evidence="2" type="ORF">DSCOOX_60540</name>
</gene>
<feature type="domain" description="Glycosyl transferase family 1" evidence="1">
    <location>
        <begin position="62"/>
        <end position="222"/>
    </location>
</feature>